<feature type="region of interest" description="Disordered" evidence="1">
    <location>
        <begin position="184"/>
        <end position="209"/>
    </location>
</feature>
<evidence type="ECO:0000256" key="1">
    <source>
        <dbReference type="SAM" id="MobiDB-lite"/>
    </source>
</evidence>
<evidence type="ECO:0000313" key="3">
    <source>
        <dbReference type="Proteomes" id="UP000053097"/>
    </source>
</evidence>
<accession>A0A026WJL0</accession>
<name>A0A026WJL0_OOCBI</name>
<dbReference type="Proteomes" id="UP000053097">
    <property type="component" value="Unassembled WGS sequence"/>
</dbReference>
<dbReference type="EMBL" id="KK107168">
    <property type="protein sequence ID" value="EZA56185.1"/>
    <property type="molecule type" value="Genomic_DNA"/>
</dbReference>
<protein>
    <submittedName>
        <fullName evidence="2">Uncharacterized protein</fullName>
    </submittedName>
</protein>
<gene>
    <name evidence="2" type="ORF">X777_03517</name>
</gene>
<keyword evidence="3" id="KW-1185">Reference proteome</keyword>
<dbReference type="AlphaFoldDB" id="A0A026WJL0"/>
<sequence>VQEALTSLKDQHQKDLLHAWSIRQIDQGRRQLPNDHSSRSRKDDGFLHKSGERCRFWSADNAITSAEICSNAEGSMHRTRRSTGDSLKLVQGIGKKLEFLCGSGETRLPRILQRESWHDHPCPGARSPSFEIERGLSAVRGNRGRATGLLQGARGEDDVYGIDSRRRLELTERETSYRLRNSVKKLRDQTGQATEKKKYTYRDLRLGHE</sequence>
<evidence type="ECO:0000313" key="2">
    <source>
        <dbReference type="EMBL" id="EZA56185.1"/>
    </source>
</evidence>
<reference evidence="2 3" key="1">
    <citation type="journal article" date="2014" name="Curr. Biol.">
        <title>The genome of the clonal raider ant Cerapachys biroi.</title>
        <authorList>
            <person name="Oxley P.R."/>
            <person name="Ji L."/>
            <person name="Fetter-Pruneda I."/>
            <person name="McKenzie S.K."/>
            <person name="Li C."/>
            <person name="Hu H."/>
            <person name="Zhang G."/>
            <person name="Kronauer D.J."/>
        </authorList>
    </citation>
    <scope>NUCLEOTIDE SEQUENCE [LARGE SCALE GENOMIC DNA]</scope>
</reference>
<proteinExistence type="predicted"/>
<feature type="non-terminal residue" evidence="2">
    <location>
        <position position="1"/>
    </location>
</feature>
<organism evidence="2 3">
    <name type="scientific">Ooceraea biroi</name>
    <name type="common">Clonal raider ant</name>
    <name type="synonym">Cerapachys biroi</name>
    <dbReference type="NCBI Taxonomy" id="2015173"/>
    <lineage>
        <taxon>Eukaryota</taxon>
        <taxon>Metazoa</taxon>
        <taxon>Ecdysozoa</taxon>
        <taxon>Arthropoda</taxon>
        <taxon>Hexapoda</taxon>
        <taxon>Insecta</taxon>
        <taxon>Pterygota</taxon>
        <taxon>Neoptera</taxon>
        <taxon>Endopterygota</taxon>
        <taxon>Hymenoptera</taxon>
        <taxon>Apocrita</taxon>
        <taxon>Aculeata</taxon>
        <taxon>Formicoidea</taxon>
        <taxon>Formicidae</taxon>
        <taxon>Dorylinae</taxon>
        <taxon>Ooceraea</taxon>
    </lineage>
</organism>
<feature type="compositionally biased region" description="Basic and acidic residues" evidence="1">
    <location>
        <begin position="194"/>
        <end position="209"/>
    </location>
</feature>